<evidence type="ECO:0000313" key="1">
    <source>
        <dbReference type="EMBL" id="SEE61878.1"/>
    </source>
</evidence>
<name>A0A1H5KCZ8_9FLAO</name>
<accession>A0A1H5KCZ8</accession>
<dbReference type="EMBL" id="FNUE01000002">
    <property type="protein sequence ID" value="SEE61878.1"/>
    <property type="molecule type" value="Genomic_DNA"/>
</dbReference>
<gene>
    <name evidence="1" type="ORF">SAMN05444353_2752</name>
</gene>
<reference evidence="1 2" key="1">
    <citation type="submission" date="2016-10" db="EMBL/GenBank/DDBJ databases">
        <authorList>
            <person name="Varghese N."/>
            <person name="Submissions S."/>
        </authorList>
    </citation>
    <scope>NUCLEOTIDE SEQUENCE [LARGE SCALE GENOMIC DNA]</scope>
    <source>
        <strain evidence="1 2">DSW-5</strain>
    </source>
</reference>
<proteinExistence type="predicted"/>
<keyword evidence="2" id="KW-1185">Reference proteome</keyword>
<protein>
    <submittedName>
        <fullName evidence="1">Uncharacterized protein</fullName>
    </submittedName>
</protein>
<comment type="caution">
    <text evidence="1">The sequence shown here is derived from an EMBL/GenBank/DDBJ whole genome shotgun (WGS) entry which is preliminary data.</text>
</comment>
<evidence type="ECO:0000313" key="2">
    <source>
        <dbReference type="Proteomes" id="UP000183071"/>
    </source>
</evidence>
<sequence>MIFNKFDNNLYVELTLKEIKLIHKGFGLFSDTIY</sequence>
<dbReference type="Proteomes" id="UP000183071">
    <property type="component" value="Unassembled WGS sequence"/>
</dbReference>
<organism evidence="1 2">
    <name type="scientific">Polaribacter dokdonensis DSW-5</name>
    <dbReference type="NCBI Taxonomy" id="1300348"/>
    <lineage>
        <taxon>Bacteria</taxon>
        <taxon>Pseudomonadati</taxon>
        <taxon>Bacteroidota</taxon>
        <taxon>Flavobacteriia</taxon>
        <taxon>Flavobacteriales</taxon>
        <taxon>Flavobacteriaceae</taxon>
    </lineage>
</organism>